<evidence type="ECO:0000256" key="1">
    <source>
        <dbReference type="SAM" id="MobiDB-lite"/>
    </source>
</evidence>
<feature type="region of interest" description="Disordered" evidence="1">
    <location>
        <begin position="27"/>
        <end position="56"/>
    </location>
</feature>
<dbReference type="EMBL" id="JAMKFB020000002">
    <property type="protein sequence ID" value="KAL0201404.1"/>
    <property type="molecule type" value="Genomic_DNA"/>
</dbReference>
<name>A0ABD0RS92_CIRMR</name>
<evidence type="ECO:0000313" key="3">
    <source>
        <dbReference type="Proteomes" id="UP001529510"/>
    </source>
</evidence>
<dbReference type="Proteomes" id="UP001529510">
    <property type="component" value="Unassembled WGS sequence"/>
</dbReference>
<reference evidence="2 3" key="1">
    <citation type="submission" date="2024-05" db="EMBL/GenBank/DDBJ databases">
        <title>Genome sequencing and assembly of Indian major carp, Cirrhinus mrigala (Hamilton, 1822).</title>
        <authorList>
            <person name="Mohindra V."/>
            <person name="Chowdhury L.M."/>
            <person name="Lal K."/>
            <person name="Jena J.K."/>
        </authorList>
    </citation>
    <scope>NUCLEOTIDE SEQUENCE [LARGE SCALE GENOMIC DNA]</scope>
    <source>
        <strain evidence="2">CM1030</strain>
        <tissue evidence="2">Blood</tissue>
    </source>
</reference>
<organism evidence="2 3">
    <name type="scientific">Cirrhinus mrigala</name>
    <name type="common">Mrigala</name>
    <dbReference type="NCBI Taxonomy" id="683832"/>
    <lineage>
        <taxon>Eukaryota</taxon>
        <taxon>Metazoa</taxon>
        <taxon>Chordata</taxon>
        <taxon>Craniata</taxon>
        <taxon>Vertebrata</taxon>
        <taxon>Euteleostomi</taxon>
        <taxon>Actinopterygii</taxon>
        <taxon>Neopterygii</taxon>
        <taxon>Teleostei</taxon>
        <taxon>Ostariophysi</taxon>
        <taxon>Cypriniformes</taxon>
        <taxon>Cyprinidae</taxon>
        <taxon>Labeoninae</taxon>
        <taxon>Labeonini</taxon>
        <taxon>Cirrhinus</taxon>
    </lineage>
</organism>
<gene>
    <name evidence="2" type="ORF">M9458_004591</name>
</gene>
<feature type="non-terminal residue" evidence="2">
    <location>
        <position position="56"/>
    </location>
</feature>
<protein>
    <submittedName>
        <fullName evidence="2">Uncharacterized protein</fullName>
    </submittedName>
</protein>
<evidence type="ECO:0000313" key="2">
    <source>
        <dbReference type="EMBL" id="KAL0201404.1"/>
    </source>
</evidence>
<feature type="compositionally biased region" description="Polar residues" evidence="1">
    <location>
        <begin position="40"/>
        <end position="56"/>
    </location>
</feature>
<comment type="caution">
    <text evidence="2">The sequence shown here is derived from an EMBL/GenBank/DDBJ whole genome shotgun (WGS) entry which is preliminary data.</text>
</comment>
<keyword evidence="3" id="KW-1185">Reference proteome</keyword>
<accession>A0ABD0RS92</accession>
<dbReference type="AlphaFoldDB" id="A0ABD0RS92"/>
<sequence length="56" mass="5760">RLRVQAKSGLVVPACVRLQAAVSCGRSPLQMNGSAHPGPSDSSLISSQQTNRTPSG</sequence>
<feature type="non-terminal residue" evidence="2">
    <location>
        <position position="1"/>
    </location>
</feature>
<proteinExistence type="predicted"/>